<dbReference type="CDD" id="cd00190">
    <property type="entry name" value="Tryp_SPc"/>
    <property type="match status" value="1"/>
</dbReference>
<dbReference type="InterPro" id="IPR043504">
    <property type="entry name" value="Peptidase_S1_PA_chymotrypsin"/>
</dbReference>
<dbReference type="SMART" id="SM00020">
    <property type="entry name" value="Tryp_SPc"/>
    <property type="match status" value="1"/>
</dbReference>
<dbReference type="PROSITE" id="PS00134">
    <property type="entry name" value="TRYPSIN_HIS"/>
    <property type="match status" value="1"/>
</dbReference>
<dbReference type="GeneID" id="129340127"/>
<evidence type="ECO:0000256" key="7">
    <source>
        <dbReference type="ARBA" id="ARBA00023180"/>
    </source>
</evidence>
<feature type="domain" description="Peptidase S1" evidence="9">
    <location>
        <begin position="35"/>
        <end position="278"/>
    </location>
</feature>
<accession>A0AA97K6M3</accession>
<dbReference type="FunFam" id="2.40.10.10:FF:000024">
    <property type="entry name" value="Serine protease 53"/>
    <property type="match status" value="1"/>
</dbReference>
<comment type="similarity">
    <text evidence="1">Belongs to the peptidase S1 family. Snake venom subfamily.</text>
</comment>
<evidence type="ECO:0000256" key="3">
    <source>
        <dbReference type="ARBA" id="ARBA00022729"/>
    </source>
</evidence>
<reference evidence="11" key="1">
    <citation type="submission" date="2025-08" db="UniProtKB">
        <authorList>
            <consortium name="RefSeq"/>
        </authorList>
    </citation>
    <scope>IDENTIFICATION</scope>
    <source>
        <tissue evidence="11">Blood</tissue>
    </source>
</reference>
<dbReference type="InterPro" id="IPR009003">
    <property type="entry name" value="Peptidase_S1_PA"/>
</dbReference>
<keyword evidence="5" id="KW-0720">Serine protease</keyword>
<evidence type="ECO:0000256" key="6">
    <source>
        <dbReference type="ARBA" id="ARBA00023157"/>
    </source>
</evidence>
<evidence type="ECO:0000256" key="8">
    <source>
        <dbReference type="SAM" id="SignalP"/>
    </source>
</evidence>
<dbReference type="Pfam" id="PF00089">
    <property type="entry name" value="Trypsin"/>
    <property type="match status" value="1"/>
</dbReference>
<dbReference type="InterPro" id="IPR018114">
    <property type="entry name" value="TRYPSIN_HIS"/>
</dbReference>
<keyword evidence="6" id="KW-1015">Disulfide bond</keyword>
<dbReference type="GO" id="GO:0004252">
    <property type="term" value="F:serine-type endopeptidase activity"/>
    <property type="evidence" value="ECO:0007669"/>
    <property type="project" value="InterPro"/>
</dbReference>
<dbReference type="Gene3D" id="2.40.10.10">
    <property type="entry name" value="Trypsin-like serine proteases"/>
    <property type="match status" value="2"/>
</dbReference>
<organism evidence="10 11">
    <name type="scientific">Eublepharis macularius</name>
    <name type="common">Leopard gecko</name>
    <name type="synonym">Cyrtodactylus macularius</name>
    <dbReference type="NCBI Taxonomy" id="481883"/>
    <lineage>
        <taxon>Eukaryota</taxon>
        <taxon>Metazoa</taxon>
        <taxon>Chordata</taxon>
        <taxon>Craniata</taxon>
        <taxon>Vertebrata</taxon>
        <taxon>Euteleostomi</taxon>
        <taxon>Lepidosauria</taxon>
        <taxon>Squamata</taxon>
        <taxon>Bifurcata</taxon>
        <taxon>Gekkota</taxon>
        <taxon>Eublepharidae</taxon>
        <taxon>Eublepharinae</taxon>
        <taxon>Eublepharis</taxon>
    </lineage>
</organism>
<gene>
    <name evidence="11" type="primary">LOC129340127</name>
</gene>
<dbReference type="InterPro" id="IPR001314">
    <property type="entry name" value="Peptidase_S1A"/>
</dbReference>
<dbReference type="KEGG" id="emc:129340127"/>
<keyword evidence="3 8" id="KW-0732">Signal</keyword>
<dbReference type="SUPFAM" id="SSF50494">
    <property type="entry name" value="Trypsin-like serine proteases"/>
    <property type="match status" value="1"/>
</dbReference>
<dbReference type="Proteomes" id="UP001190640">
    <property type="component" value="Chromosome 12"/>
</dbReference>
<dbReference type="GO" id="GO:0006508">
    <property type="term" value="P:proteolysis"/>
    <property type="evidence" value="ECO:0007669"/>
    <property type="project" value="UniProtKB-KW"/>
</dbReference>
<dbReference type="PANTHER" id="PTHR24253:SF144">
    <property type="entry name" value="CHYMOTRYPSIN-LIKE PROTEASE CTRL-1-RELATED"/>
    <property type="match status" value="1"/>
</dbReference>
<evidence type="ECO:0000256" key="2">
    <source>
        <dbReference type="ARBA" id="ARBA00022670"/>
    </source>
</evidence>
<keyword evidence="10" id="KW-1185">Reference proteome</keyword>
<sequence>MPVVPPFLAVLLLHLAVLQGVAHSEADCGQNGSWIVGRKPANTGEWSQLISILYNGEHFCGGFLIAKQWVVTAAHCVNESMSNYTVLVHAAHRFQNFIQWYRKRTTMNQIIPNANFSGNKGSSGDIALVELSSPVTFISNILPICLPDPSAQFPNGANCWVTGGGQIQTGVDLGYPQHLQELEVPIIDRDTCNYIFGVAPEADLGPNPVKEDMICTGYDEGGQDACQVDSGGPVVCESNVGWVLAGVASWGDGCAQGIRPVVFTSVPYYADWISKYIPNMTFVECKNCDRNAGKKIGPEKAFSLLPLLGCLMFALR</sequence>
<dbReference type="GO" id="GO:0005576">
    <property type="term" value="C:extracellular region"/>
    <property type="evidence" value="ECO:0007669"/>
    <property type="project" value="UniProtKB-ARBA"/>
</dbReference>
<keyword evidence="2" id="KW-0645">Protease</keyword>
<dbReference type="RefSeq" id="XP_054850695.1">
    <property type="nucleotide sequence ID" value="XM_054994720.1"/>
</dbReference>
<evidence type="ECO:0000313" key="10">
    <source>
        <dbReference type="Proteomes" id="UP001190640"/>
    </source>
</evidence>
<keyword evidence="7" id="KW-0325">Glycoprotein</keyword>
<dbReference type="InterPro" id="IPR001254">
    <property type="entry name" value="Trypsin_dom"/>
</dbReference>
<evidence type="ECO:0000256" key="5">
    <source>
        <dbReference type="ARBA" id="ARBA00022825"/>
    </source>
</evidence>
<feature type="chain" id="PRO_5041735153" evidence="8">
    <location>
        <begin position="25"/>
        <end position="316"/>
    </location>
</feature>
<evidence type="ECO:0000259" key="9">
    <source>
        <dbReference type="PROSITE" id="PS50240"/>
    </source>
</evidence>
<protein>
    <submittedName>
        <fullName evidence="11">Serine protease 27-like</fullName>
    </submittedName>
</protein>
<dbReference type="PRINTS" id="PR00722">
    <property type="entry name" value="CHYMOTRYPSIN"/>
</dbReference>
<dbReference type="PROSITE" id="PS50240">
    <property type="entry name" value="TRYPSIN_DOM"/>
    <property type="match status" value="1"/>
</dbReference>
<dbReference type="AlphaFoldDB" id="A0AA97K6M3"/>
<evidence type="ECO:0000256" key="4">
    <source>
        <dbReference type="ARBA" id="ARBA00022801"/>
    </source>
</evidence>
<proteinExistence type="inferred from homology"/>
<feature type="signal peptide" evidence="8">
    <location>
        <begin position="1"/>
        <end position="24"/>
    </location>
</feature>
<keyword evidence="4" id="KW-0378">Hydrolase</keyword>
<name>A0AA97K6M3_EUBMA</name>
<evidence type="ECO:0000313" key="11">
    <source>
        <dbReference type="RefSeq" id="XP_054850695.1"/>
    </source>
</evidence>
<evidence type="ECO:0000256" key="1">
    <source>
        <dbReference type="ARBA" id="ARBA00009228"/>
    </source>
</evidence>
<dbReference type="PANTHER" id="PTHR24253">
    <property type="entry name" value="TRANSMEMBRANE PROTEASE SERINE"/>
    <property type="match status" value="1"/>
</dbReference>